<keyword evidence="3" id="KW-1185">Reference proteome</keyword>
<dbReference type="Pfam" id="PF13302">
    <property type="entry name" value="Acetyltransf_3"/>
    <property type="match status" value="1"/>
</dbReference>
<dbReference type="InterPro" id="IPR016181">
    <property type="entry name" value="Acyl_CoA_acyltransferase"/>
</dbReference>
<dbReference type="Proteomes" id="UP001207930">
    <property type="component" value="Unassembled WGS sequence"/>
</dbReference>
<reference evidence="2 3" key="1">
    <citation type="submission" date="2022-10" db="EMBL/GenBank/DDBJ databases">
        <title>Luteolibacter flavescens strain MCCC 1K03193, whole genome shotgun sequencing project.</title>
        <authorList>
            <person name="Zhao G."/>
            <person name="Shen L."/>
        </authorList>
    </citation>
    <scope>NUCLEOTIDE SEQUENCE [LARGE SCALE GENOMIC DNA]</scope>
    <source>
        <strain evidence="2 3">MCCC 1K03193</strain>
    </source>
</reference>
<comment type="caution">
    <text evidence="2">The sequence shown here is derived from an EMBL/GenBank/DDBJ whole genome shotgun (WGS) entry which is preliminary data.</text>
</comment>
<accession>A0ABT3FIC1</accession>
<gene>
    <name evidence="2" type="ORF">OKA04_01165</name>
</gene>
<sequence>MKTLNTVAAHVIETERLQLRAPNRGDLETYLRLAGDPRVALKTTGIPHPLREADANEWLARANYGTRRTFVIARKEDAGMIGAVHLETRPDRVSAEAGLWIGVPYWRRGYATEALRGILRDAFGERGLLYITTGIPTGNPAAERVLRKAGLKFESLVEGGFRREGIIQDRVNHGLFADEWEALHC</sequence>
<dbReference type="EMBL" id="JAPDDS010000001">
    <property type="protein sequence ID" value="MCW1883318.1"/>
    <property type="molecule type" value="Genomic_DNA"/>
</dbReference>
<dbReference type="SUPFAM" id="SSF55729">
    <property type="entry name" value="Acyl-CoA N-acyltransferases (Nat)"/>
    <property type="match status" value="1"/>
</dbReference>
<proteinExistence type="predicted"/>
<dbReference type="PROSITE" id="PS51186">
    <property type="entry name" value="GNAT"/>
    <property type="match status" value="1"/>
</dbReference>
<dbReference type="InterPro" id="IPR000182">
    <property type="entry name" value="GNAT_dom"/>
</dbReference>
<protein>
    <submittedName>
        <fullName evidence="2">GNAT family N-acetyltransferase</fullName>
    </submittedName>
</protein>
<dbReference type="RefSeq" id="WP_264499280.1">
    <property type="nucleotide sequence ID" value="NZ_JAPDDS010000001.1"/>
</dbReference>
<dbReference type="Gene3D" id="3.40.630.30">
    <property type="match status" value="1"/>
</dbReference>
<feature type="domain" description="N-acetyltransferase" evidence="1">
    <location>
        <begin position="17"/>
        <end position="185"/>
    </location>
</feature>
<dbReference type="PANTHER" id="PTHR43792">
    <property type="entry name" value="GNAT FAMILY, PUTATIVE (AFU_ORTHOLOGUE AFUA_3G00765)-RELATED-RELATED"/>
    <property type="match status" value="1"/>
</dbReference>
<evidence type="ECO:0000259" key="1">
    <source>
        <dbReference type="PROSITE" id="PS51186"/>
    </source>
</evidence>
<organism evidence="2 3">
    <name type="scientific">Luteolibacter flavescens</name>
    <dbReference type="NCBI Taxonomy" id="1859460"/>
    <lineage>
        <taxon>Bacteria</taxon>
        <taxon>Pseudomonadati</taxon>
        <taxon>Verrucomicrobiota</taxon>
        <taxon>Verrucomicrobiia</taxon>
        <taxon>Verrucomicrobiales</taxon>
        <taxon>Verrucomicrobiaceae</taxon>
        <taxon>Luteolibacter</taxon>
    </lineage>
</organism>
<evidence type="ECO:0000313" key="2">
    <source>
        <dbReference type="EMBL" id="MCW1883318.1"/>
    </source>
</evidence>
<dbReference type="InterPro" id="IPR051531">
    <property type="entry name" value="N-acetyltransferase"/>
</dbReference>
<name>A0ABT3FIC1_9BACT</name>
<evidence type="ECO:0000313" key="3">
    <source>
        <dbReference type="Proteomes" id="UP001207930"/>
    </source>
</evidence>